<keyword evidence="6" id="KW-0539">Nucleus</keyword>
<dbReference type="AlphaFoldDB" id="A0A3M7PS13"/>
<organism evidence="9 10">
    <name type="scientific">Brachionus plicatilis</name>
    <name type="common">Marine rotifer</name>
    <name type="synonym">Brachionus muelleri</name>
    <dbReference type="NCBI Taxonomy" id="10195"/>
    <lineage>
        <taxon>Eukaryota</taxon>
        <taxon>Metazoa</taxon>
        <taxon>Spiralia</taxon>
        <taxon>Gnathifera</taxon>
        <taxon>Rotifera</taxon>
        <taxon>Eurotatoria</taxon>
        <taxon>Monogononta</taxon>
        <taxon>Pseudotrocha</taxon>
        <taxon>Ploima</taxon>
        <taxon>Brachionidae</taxon>
        <taxon>Brachionus</taxon>
    </lineage>
</organism>
<dbReference type="OrthoDB" id="19714at2759"/>
<evidence type="ECO:0000313" key="10">
    <source>
        <dbReference type="Proteomes" id="UP000276133"/>
    </source>
</evidence>
<evidence type="ECO:0000256" key="5">
    <source>
        <dbReference type="ARBA" id="ARBA00022490"/>
    </source>
</evidence>
<dbReference type="Gene3D" id="2.30.29.30">
    <property type="entry name" value="Pleckstrin-homology domain (PH domain)/Phosphotyrosine-binding domain (PTB)"/>
    <property type="match status" value="1"/>
</dbReference>
<evidence type="ECO:0000256" key="6">
    <source>
        <dbReference type="ARBA" id="ARBA00023242"/>
    </source>
</evidence>
<protein>
    <recommendedName>
        <fullName evidence="4">Methylosome subunit pICln</fullName>
    </recommendedName>
</protein>
<dbReference type="GO" id="GO:0000387">
    <property type="term" value="P:spliceosomal snRNP assembly"/>
    <property type="evidence" value="ECO:0007669"/>
    <property type="project" value="InterPro"/>
</dbReference>
<proteinExistence type="inferred from homology"/>
<comment type="subcellular location">
    <subcellularLocation>
        <location evidence="2">Cytoplasm</location>
    </subcellularLocation>
    <subcellularLocation>
        <location evidence="1">Nucleus</location>
    </subcellularLocation>
</comment>
<dbReference type="GO" id="GO:0034709">
    <property type="term" value="C:methylosome"/>
    <property type="evidence" value="ECO:0007669"/>
    <property type="project" value="InterPro"/>
</dbReference>
<gene>
    <name evidence="9" type="ORF">BpHYR1_015587</name>
</gene>
<dbReference type="InterPro" id="IPR039924">
    <property type="entry name" value="ICln/Lot5/Saf5"/>
</dbReference>
<evidence type="ECO:0000313" key="9">
    <source>
        <dbReference type="EMBL" id="RNA01709.1"/>
    </source>
</evidence>
<dbReference type="PRINTS" id="PR01348">
    <property type="entry name" value="ICLNCHANNEL"/>
</dbReference>
<dbReference type="GO" id="GO:0006821">
    <property type="term" value="P:chloride transport"/>
    <property type="evidence" value="ECO:0007669"/>
    <property type="project" value="InterPro"/>
</dbReference>
<dbReference type="InterPro" id="IPR011993">
    <property type="entry name" value="PH-like_dom_sf"/>
</dbReference>
<feature type="region of interest" description="Disordered" evidence="8">
    <location>
        <begin position="86"/>
        <end position="105"/>
    </location>
</feature>
<feature type="compositionally biased region" description="Acidic residues" evidence="8">
    <location>
        <begin position="130"/>
        <end position="152"/>
    </location>
</feature>
<dbReference type="InterPro" id="IPR003521">
    <property type="entry name" value="ICln"/>
</dbReference>
<evidence type="ECO:0000256" key="2">
    <source>
        <dbReference type="ARBA" id="ARBA00004496"/>
    </source>
</evidence>
<dbReference type="PANTHER" id="PTHR21399">
    <property type="entry name" value="CHLORIDE CONDUCTANCE REGULATORY PROTEIN ICLN"/>
    <property type="match status" value="1"/>
</dbReference>
<dbReference type="Pfam" id="PF03517">
    <property type="entry name" value="Voldacs"/>
    <property type="match status" value="1"/>
</dbReference>
<dbReference type="GO" id="GO:0034715">
    <property type="term" value="C:pICln-Sm protein complex"/>
    <property type="evidence" value="ECO:0007669"/>
    <property type="project" value="InterPro"/>
</dbReference>
<dbReference type="STRING" id="10195.A0A3M7PS13"/>
<dbReference type="GO" id="GO:0005886">
    <property type="term" value="C:plasma membrane"/>
    <property type="evidence" value="ECO:0007669"/>
    <property type="project" value="InterPro"/>
</dbReference>
<evidence type="ECO:0000256" key="3">
    <source>
        <dbReference type="ARBA" id="ARBA00007054"/>
    </source>
</evidence>
<dbReference type="GO" id="GO:0006884">
    <property type="term" value="P:cell volume homeostasis"/>
    <property type="evidence" value="ECO:0007669"/>
    <property type="project" value="InterPro"/>
</dbReference>
<dbReference type="Proteomes" id="UP000276133">
    <property type="component" value="Unassembled WGS sequence"/>
</dbReference>
<name>A0A3M7PS13_BRAPC</name>
<dbReference type="GO" id="GO:0005829">
    <property type="term" value="C:cytosol"/>
    <property type="evidence" value="ECO:0007669"/>
    <property type="project" value="InterPro"/>
</dbReference>
<dbReference type="GO" id="GO:0005681">
    <property type="term" value="C:spliceosomal complex"/>
    <property type="evidence" value="ECO:0007669"/>
    <property type="project" value="TreeGrafter"/>
</dbReference>
<accession>A0A3M7PS13</accession>
<evidence type="ECO:0000256" key="1">
    <source>
        <dbReference type="ARBA" id="ARBA00004123"/>
    </source>
</evidence>
<sequence length="200" mass="22795">MLLNSVKIKIQVSDTKAFVGDEEFGTGVLSISEQNLVWKNNNGNDITLNYPNIALHAVSKDLNAFPHECLYIITDRPVEMSNGKVDLKEDEEESDDSSEITPLRFVPEDKSMLNPIFIAINECQALYPDEEMSGDSDESEHEDQGEDIDENQFFDSESNLNEIELSDRGQEILKRLNINYQEEKIVDPTKNENQYEDAEN</sequence>
<feature type="compositionally biased region" description="Acidic residues" evidence="8">
    <location>
        <begin position="88"/>
        <end position="98"/>
    </location>
</feature>
<comment type="caution">
    <text evidence="9">The sequence shown here is derived from an EMBL/GenBank/DDBJ whole genome shotgun (WGS) entry which is preliminary data.</text>
</comment>
<keyword evidence="5" id="KW-0963">Cytoplasm</keyword>
<evidence type="ECO:0000256" key="7">
    <source>
        <dbReference type="ARBA" id="ARBA00045890"/>
    </source>
</evidence>
<dbReference type="PANTHER" id="PTHR21399:SF0">
    <property type="entry name" value="METHYLOSOME SUBUNIT PICLN"/>
    <property type="match status" value="1"/>
</dbReference>
<reference evidence="9 10" key="1">
    <citation type="journal article" date="2018" name="Sci. Rep.">
        <title>Genomic signatures of local adaptation to the degree of environmental predictability in rotifers.</title>
        <authorList>
            <person name="Franch-Gras L."/>
            <person name="Hahn C."/>
            <person name="Garcia-Roger E.M."/>
            <person name="Carmona M.J."/>
            <person name="Serra M."/>
            <person name="Gomez A."/>
        </authorList>
    </citation>
    <scope>NUCLEOTIDE SEQUENCE [LARGE SCALE GENOMIC DNA]</scope>
    <source>
        <strain evidence="9">HYR1</strain>
    </source>
</reference>
<keyword evidence="10" id="KW-1185">Reference proteome</keyword>
<comment type="function">
    <text evidence="7">Involved in both the assembly of spliceosomal snRNPs and the methylation of Sm proteins. Chaperone that regulates the assembly of spliceosomal U1, U2, U4 and U5 small nuclear ribonucleoproteins (snRNPs), the building blocks of the spliceosome, and thereby plays an important role in the splicing of cellular pre-mRNAs. Most spliceosomal snRNPs contain a common set of Sm proteins SNRPB, SNRPD1, SNRPD2, SNRPD3, SNRPE, SNRPF and SNRPG that assemble in a heptameric protein ring on the Sm site of the small nuclear RNA to form the core snRNP (Sm core). In the cytosol, the Sm proteins SNRPD1, SNRPD2, SNRPE, SNRPF and SNRPG are trapped in an inactive 6S pICln-Sm complex by the chaperone CLNS1A that controls the assembly of the core snRNP. Dissociation by the SMN complex of CLNS1A from the trapped Sm proteins and their transfer to an SMN-Sm complex triggers the assembly of core snRNPs and their transport to the nucleus.</text>
</comment>
<evidence type="ECO:0000256" key="8">
    <source>
        <dbReference type="SAM" id="MobiDB-lite"/>
    </source>
</evidence>
<feature type="region of interest" description="Disordered" evidence="8">
    <location>
        <begin position="130"/>
        <end position="167"/>
    </location>
</feature>
<dbReference type="GO" id="GO:0045292">
    <property type="term" value="P:mRNA cis splicing, via spliceosome"/>
    <property type="evidence" value="ECO:0007669"/>
    <property type="project" value="TreeGrafter"/>
</dbReference>
<comment type="similarity">
    <text evidence="3">Belongs to the pICln (TC 1.A.47) family.</text>
</comment>
<evidence type="ECO:0000256" key="4">
    <source>
        <dbReference type="ARBA" id="ARBA00015653"/>
    </source>
</evidence>
<dbReference type="EMBL" id="REGN01009191">
    <property type="protein sequence ID" value="RNA01709.1"/>
    <property type="molecule type" value="Genomic_DNA"/>
</dbReference>